<name>A0A7D5YM66_9HYPO</name>
<proteinExistence type="predicted"/>
<dbReference type="InterPro" id="IPR019183">
    <property type="entry name" value="NAA25_NatB_aux_su"/>
</dbReference>
<accession>A0A7D5YM66</accession>
<dbReference type="EMBL" id="CP058932">
    <property type="protein sequence ID" value="QLI65360.1"/>
    <property type="molecule type" value="Genomic_DNA"/>
</dbReference>
<evidence type="ECO:0000313" key="2">
    <source>
        <dbReference type="Proteomes" id="UP000510686"/>
    </source>
</evidence>
<dbReference type="AlphaFoldDB" id="A0A7D5YM66"/>
<dbReference type="KEGG" id="mbrn:26245163"/>
<dbReference type="RefSeq" id="XP_014542132.2">
    <property type="nucleotide sequence ID" value="XM_014686646.2"/>
</dbReference>
<reference evidence="1 2" key="1">
    <citation type="submission" date="2020-07" db="EMBL/GenBank/DDBJ databases">
        <title>Telomere length de novo assembly of all 7 chromosomes of the fungus, Metarhizium brunneum, using a novel assembly pipeline.</title>
        <authorList>
            <person name="Saud z."/>
            <person name="Kortsinoglou A."/>
            <person name="Kouvelis V.N."/>
            <person name="Butt T.M."/>
        </authorList>
    </citation>
    <scope>NUCLEOTIDE SEQUENCE [LARGE SCALE GENOMIC DNA]</scope>
    <source>
        <strain evidence="1 2">4556</strain>
    </source>
</reference>
<protein>
    <recommendedName>
        <fullName evidence="3">N-acetyltransferase B complex non catalytic subunit</fullName>
    </recommendedName>
</protein>
<dbReference type="Pfam" id="PF09797">
    <property type="entry name" value="NatB_MDM20"/>
    <property type="match status" value="1"/>
</dbReference>
<dbReference type="Proteomes" id="UP000510686">
    <property type="component" value="Chromosome 1"/>
</dbReference>
<dbReference type="GeneID" id="26245163"/>
<evidence type="ECO:0008006" key="3">
    <source>
        <dbReference type="Google" id="ProtNLM"/>
    </source>
</evidence>
<evidence type="ECO:0000313" key="1">
    <source>
        <dbReference type="EMBL" id="QLI65360.1"/>
    </source>
</evidence>
<organism evidence="1 2">
    <name type="scientific">Metarhizium brunneum</name>
    <dbReference type="NCBI Taxonomy" id="500148"/>
    <lineage>
        <taxon>Eukaryota</taxon>
        <taxon>Fungi</taxon>
        <taxon>Dikarya</taxon>
        <taxon>Ascomycota</taxon>
        <taxon>Pezizomycotina</taxon>
        <taxon>Sordariomycetes</taxon>
        <taxon>Hypocreomycetidae</taxon>
        <taxon>Hypocreales</taxon>
        <taxon>Clavicipitaceae</taxon>
        <taxon>Metarhizium</taxon>
    </lineage>
</organism>
<dbReference type="OrthoDB" id="1874341at2759"/>
<sequence length="1040" mass="116037">MSRQRPRLRNGVDIQLQSAFQDGNWSVAMRLASQRARTFNDQYFDIVKVCAESQLDDPNAKFAAVAAVDKFVRDGTVVKDVDGIDLLEWATLDLIPEDAFPETIGPLRVRAVKAAPKDKIAATRCLQSCLLHWDLVSAQQIAAIIDRSFSQERDFMFWNIVITHMLATSSQSPPEKKKLYGMLAQRQIQRAAQLAEQAHASESKEAPARGIKTEEEILLLYDIVETHGTADDVKTLIESPLFSPIAQFRLGRKELFQRTAANYRKQQDWEALCNLCESCLSHTDENGELSLLACDWLVWKNFIEGASYLKSCNTEIVERLKSLLLRLARSSGLKPIYKRNILLARVSSAFKLQTHDDDDMKDDQPFSLRLRELLNYIQDQKSSAACFDDVKEFLEQLDISGLKHVAYTYVAQLIQSVDDPIKRARVSLLSLKTQYLLSTCPIGRVPIAGEKPSSKCLVCNAKFESESCPTCLTKISEEALAAYKSASKDFGENPVIQNEILPELSVAVAFCNVKLTFRSRPGYIPSSPPVSQHLLRALFILEHQAFLTPKHSQISLLLVQLHLLLGSAHRSREAWHGLAVKRTIVDSLAPIFYDRLSTVSPIILDSSDSWGWELVETLRSHYVNSLKLKMPRRLIDAFEEASYGSIIDMPKYIENLRSGCTRAMSLVEEVRADRLLGEPCGEFLNDARFYEVPDDLVLRNVVDHGSFPSWDCYSSRPVYERLRLGPGPSNTRCHLALLAEAFQDILSYRPPTVYKATAAVMGIDNTFVIEMMCRIGNSMSKFVHKASGNCTSSEMLYYEAVNVLATLIPLCVGIDKSAPLSDIFSQITEAVKAAITTQLDELPKLDGTVAQTVSALRSFHEVTMLRDTAMAAKLTAQWILSFNEREKERDRSGSSNLPKEVVSQVKGLQAAAEAGLKDGKSLIAQLKQEVGTGSEFVGKLRPWVFEDGAGELNDLVEDGTLKEVVESWRQNLAGWGQQQPSVSIYHELPTGQVRVTRCTHPGWKKLLAMAQGKPPTSHEGGDDDFQTLAIKCVVADLGIL</sequence>
<gene>
    <name evidence="1" type="ORF">G6M90_00g004860</name>
</gene>
<keyword evidence="2" id="KW-1185">Reference proteome</keyword>